<accession>A0A9D4SMP3</accession>
<reference evidence="2" key="1">
    <citation type="journal article" date="2020" name="Cell">
        <title>Large-Scale Comparative Analyses of Tick Genomes Elucidate Their Genetic Diversity and Vector Capacities.</title>
        <authorList>
            <consortium name="Tick Genome and Microbiome Consortium (TIGMIC)"/>
            <person name="Jia N."/>
            <person name="Wang J."/>
            <person name="Shi W."/>
            <person name="Du L."/>
            <person name="Sun Y."/>
            <person name="Zhan W."/>
            <person name="Jiang J.F."/>
            <person name="Wang Q."/>
            <person name="Zhang B."/>
            <person name="Ji P."/>
            <person name="Bell-Sakyi L."/>
            <person name="Cui X.M."/>
            <person name="Yuan T.T."/>
            <person name="Jiang B.G."/>
            <person name="Yang W.F."/>
            <person name="Lam T.T."/>
            <person name="Chang Q.C."/>
            <person name="Ding S.J."/>
            <person name="Wang X.J."/>
            <person name="Zhu J.G."/>
            <person name="Ruan X.D."/>
            <person name="Zhao L."/>
            <person name="Wei J.T."/>
            <person name="Ye R.Z."/>
            <person name="Que T.C."/>
            <person name="Du C.H."/>
            <person name="Zhou Y.H."/>
            <person name="Cheng J.X."/>
            <person name="Dai P.F."/>
            <person name="Guo W.B."/>
            <person name="Han X.H."/>
            <person name="Huang E.J."/>
            <person name="Li L.F."/>
            <person name="Wei W."/>
            <person name="Gao Y.C."/>
            <person name="Liu J.Z."/>
            <person name="Shao H.Z."/>
            <person name="Wang X."/>
            <person name="Wang C.C."/>
            <person name="Yang T.C."/>
            <person name="Huo Q.B."/>
            <person name="Li W."/>
            <person name="Chen H.Y."/>
            <person name="Chen S.E."/>
            <person name="Zhou L.G."/>
            <person name="Ni X.B."/>
            <person name="Tian J.H."/>
            <person name="Sheng Y."/>
            <person name="Liu T."/>
            <person name="Pan Y.S."/>
            <person name="Xia L.Y."/>
            <person name="Li J."/>
            <person name="Zhao F."/>
            <person name="Cao W.C."/>
        </authorList>
    </citation>
    <scope>NUCLEOTIDE SEQUENCE</scope>
    <source>
        <strain evidence="2">Rsan-2018</strain>
    </source>
</reference>
<evidence type="ECO:0000313" key="3">
    <source>
        <dbReference type="Proteomes" id="UP000821837"/>
    </source>
</evidence>
<gene>
    <name evidence="2" type="ORF">HPB52_024539</name>
</gene>
<protein>
    <submittedName>
        <fullName evidence="2">Uncharacterized protein</fullName>
    </submittedName>
</protein>
<evidence type="ECO:0000256" key="1">
    <source>
        <dbReference type="SAM" id="MobiDB-lite"/>
    </source>
</evidence>
<feature type="region of interest" description="Disordered" evidence="1">
    <location>
        <begin position="75"/>
        <end position="96"/>
    </location>
</feature>
<dbReference type="Proteomes" id="UP000821837">
    <property type="component" value="Unassembled WGS sequence"/>
</dbReference>
<reference evidence="2" key="2">
    <citation type="submission" date="2021-09" db="EMBL/GenBank/DDBJ databases">
        <authorList>
            <person name="Jia N."/>
            <person name="Wang J."/>
            <person name="Shi W."/>
            <person name="Du L."/>
            <person name="Sun Y."/>
            <person name="Zhan W."/>
            <person name="Jiang J."/>
            <person name="Wang Q."/>
            <person name="Zhang B."/>
            <person name="Ji P."/>
            <person name="Sakyi L.B."/>
            <person name="Cui X."/>
            <person name="Yuan T."/>
            <person name="Jiang B."/>
            <person name="Yang W."/>
            <person name="Lam T.T.-Y."/>
            <person name="Chang Q."/>
            <person name="Ding S."/>
            <person name="Wang X."/>
            <person name="Zhu J."/>
            <person name="Ruan X."/>
            <person name="Zhao L."/>
            <person name="Wei J."/>
            <person name="Que T."/>
            <person name="Du C."/>
            <person name="Cheng J."/>
            <person name="Dai P."/>
            <person name="Han X."/>
            <person name="Huang E."/>
            <person name="Gao Y."/>
            <person name="Liu J."/>
            <person name="Shao H."/>
            <person name="Ye R."/>
            <person name="Li L."/>
            <person name="Wei W."/>
            <person name="Wang X."/>
            <person name="Wang C."/>
            <person name="Huo Q."/>
            <person name="Li W."/>
            <person name="Guo W."/>
            <person name="Chen H."/>
            <person name="Chen S."/>
            <person name="Zhou L."/>
            <person name="Zhou L."/>
            <person name="Ni X."/>
            <person name="Tian J."/>
            <person name="Zhou Y."/>
            <person name="Sheng Y."/>
            <person name="Liu T."/>
            <person name="Pan Y."/>
            <person name="Xia L."/>
            <person name="Li J."/>
            <person name="Zhao F."/>
            <person name="Cao W."/>
        </authorList>
    </citation>
    <scope>NUCLEOTIDE SEQUENCE</scope>
    <source>
        <strain evidence="2">Rsan-2018</strain>
        <tissue evidence="2">Larvae</tissue>
    </source>
</reference>
<sequence length="96" mass="9716">MVSTGPSTTISSLNGLGAVCKKVPTLDNDGKESIRSLAGLQCDADVAFVPKAHRGAPAFSGLATGSYSLPEGRFNTGQPLAGYQKTGPGRTPGLPV</sequence>
<comment type="caution">
    <text evidence="2">The sequence shown here is derived from an EMBL/GenBank/DDBJ whole genome shotgun (WGS) entry which is preliminary data.</text>
</comment>
<name>A0A9D4SMP3_RHISA</name>
<keyword evidence="3" id="KW-1185">Reference proteome</keyword>
<evidence type="ECO:0000313" key="2">
    <source>
        <dbReference type="EMBL" id="KAH7932448.1"/>
    </source>
</evidence>
<organism evidence="2 3">
    <name type="scientific">Rhipicephalus sanguineus</name>
    <name type="common">Brown dog tick</name>
    <name type="synonym">Ixodes sanguineus</name>
    <dbReference type="NCBI Taxonomy" id="34632"/>
    <lineage>
        <taxon>Eukaryota</taxon>
        <taxon>Metazoa</taxon>
        <taxon>Ecdysozoa</taxon>
        <taxon>Arthropoda</taxon>
        <taxon>Chelicerata</taxon>
        <taxon>Arachnida</taxon>
        <taxon>Acari</taxon>
        <taxon>Parasitiformes</taxon>
        <taxon>Ixodida</taxon>
        <taxon>Ixodoidea</taxon>
        <taxon>Ixodidae</taxon>
        <taxon>Rhipicephalinae</taxon>
        <taxon>Rhipicephalus</taxon>
        <taxon>Rhipicephalus</taxon>
    </lineage>
</organism>
<dbReference type="EMBL" id="JABSTV010001459">
    <property type="protein sequence ID" value="KAH7932448.1"/>
    <property type="molecule type" value="Genomic_DNA"/>
</dbReference>
<dbReference type="AlphaFoldDB" id="A0A9D4SMP3"/>
<proteinExistence type="predicted"/>